<keyword evidence="5" id="KW-0677">Repeat</keyword>
<feature type="transmembrane region" description="Helical" evidence="10">
    <location>
        <begin position="945"/>
        <end position="969"/>
    </location>
</feature>
<feature type="transmembrane region" description="Helical" evidence="10">
    <location>
        <begin position="205"/>
        <end position="226"/>
    </location>
</feature>
<dbReference type="PANTHER" id="PTHR24223:SF448">
    <property type="entry name" value="FI20146P1-RELATED"/>
    <property type="match status" value="1"/>
</dbReference>
<feature type="transmembrane region" description="Helical" evidence="10">
    <location>
        <begin position="677"/>
        <end position="696"/>
    </location>
</feature>
<evidence type="ECO:0000256" key="9">
    <source>
        <dbReference type="ARBA" id="ARBA00023136"/>
    </source>
</evidence>
<feature type="transmembrane region" description="Helical" evidence="10">
    <location>
        <begin position="863"/>
        <end position="882"/>
    </location>
</feature>
<dbReference type="PROSITE" id="PS50929">
    <property type="entry name" value="ABC_TM1F"/>
    <property type="match status" value="2"/>
</dbReference>
<sequence length="1263" mass="145206">MDHSTAKKRKQNPRETANLFSLFTFVYTGSIFKRAYERDLDKDDLYDVVSSCKSNKLGNALEEKWNEEKVKENPKSIYRILWNMFYVRYFLLGAMELTFKIVKSLLEPKAFENLIAFFNEDQKKFTKNDAYYNAGLVVFFSFFTTIFYYNVYLYFISIGIEMRTCFSAFLYRKTLKLSPAALSEISFGNIVTLITRDVQTFERGIFFLNDLWTGLIHTSVVCYLLYARIGATTFTGISLFLGVIPLQIYLGKILKKLRMKTCKKTDERLEETQEALSMIRIIKMYTWEEYFIRKINLARKAEINKMLAGFYLKMMIYILGILVSRLGFYILVMAYIWMDHPPDSSVIFFIMSNYNDIKYFFGYVLPDEIGHAAEFMSAINRLNKVLNAEEVPTAEIECSKKGHPKIELHNVTISMKEERILKNISFKLKPGLTSITGPVGSGKSTLLKTILYNFPITDGHLTIMGDISYASQDPWLFESSIKQNILFGEEFNPNRYQEVLRVCALEYDFSLFSDGDETILSDNGLNLSKGQQARVNLARAVYRNCDIYLLDDSLTSLDNHVSEFIFEECIKKFLRGKFCILVTQTERHLKEADRILVVKKGEIDKIIDPSRDYKNVNNEINKISENINEIKSKIDENDEVSSETQKLLETEQNLKRKDVFEETLKKGSVSIKNYKKYITFGGGILVILIYCIVSGFNQFASSYSDKLLTKWVDEQQKFLNIKGNLSKYEANATFPIIIPKNESMLYLNLTENLKTADTKQSQTFSWYYGMLLASTGLEIVKTFIMFDFCRKASINIHVNLIKKIFNAVMLFFDTHYIGVILNRLSQDLVNMDENMCYLLNYTFESVYYIVGSLVLIISVNYYFLIYIGIVTVCMVFMGRIYLPFGRGMKRLEVSTRSPILGHLKSTFQGLTTIRAFKAESILINEYDRYHDVYTSSHYTLIVGQIAYGFFTSALTSFLVTFVVGTFIFLETGTSAGNVGLALSQIFSIGYIIIWVIRQYIDLESMMTSVERIFEYTEIETENQTGSMAKNWPQNGAVQYDKVSLKYNSSDIILNNLNFDLLSKQKIGIVGRTGAGKSSIISTFFRLYDVKGRILIDDIDIKTVPLKHLRQNLAIIPQDPVLFSGTIRSNLDPFGQFGDDDLWKLLEKVHLKGSVMKLDTEISSRASNFSMGQKQMICIARAILTKAKVLILDEATANLDQEAENMINDVIKDNFSECTVIVIAHRLRSILECDKVMVLDRGEIKEFDSPSKLMENQDGYFYKV</sequence>
<dbReference type="InterPro" id="IPR017871">
    <property type="entry name" value="ABC_transporter-like_CS"/>
</dbReference>
<feature type="domain" description="ABC transmembrane type-1" evidence="12">
    <location>
        <begin position="769"/>
        <end position="1004"/>
    </location>
</feature>
<evidence type="ECO:0000313" key="13">
    <source>
        <dbReference type="EMBL" id="CAH1104505.1"/>
    </source>
</evidence>
<keyword evidence="4 10" id="KW-0812">Transmembrane</keyword>
<feature type="domain" description="ABC transporter" evidence="11">
    <location>
        <begin position="406"/>
        <end position="625"/>
    </location>
</feature>
<feature type="transmembrane region" description="Helical" evidence="10">
    <location>
        <begin position="975"/>
        <end position="996"/>
    </location>
</feature>
<dbReference type="FunFam" id="1.20.1560.10:FF:000006">
    <property type="entry name" value="ATP-binding cassette, sub-family C (CFTR/MRP), member 9"/>
    <property type="match status" value="1"/>
</dbReference>
<gene>
    <name evidence="13" type="ORF">PSYICH_LOCUS5471</name>
</gene>
<feature type="domain" description="ABC transporter" evidence="11">
    <location>
        <begin position="1037"/>
        <end position="1263"/>
    </location>
</feature>
<dbReference type="InterPro" id="IPR011527">
    <property type="entry name" value="ABC1_TM_dom"/>
</dbReference>
<feature type="transmembrane region" description="Helical" evidence="10">
    <location>
        <begin position="764"/>
        <end position="784"/>
    </location>
</feature>
<evidence type="ECO:0000256" key="2">
    <source>
        <dbReference type="ARBA" id="ARBA00009726"/>
    </source>
</evidence>
<dbReference type="EMBL" id="OV651829">
    <property type="protein sequence ID" value="CAH1104505.1"/>
    <property type="molecule type" value="Genomic_DNA"/>
</dbReference>
<evidence type="ECO:0000256" key="10">
    <source>
        <dbReference type="SAM" id="Phobius"/>
    </source>
</evidence>
<evidence type="ECO:0000256" key="5">
    <source>
        <dbReference type="ARBA" id="ARBA00022737"/>
    </source>
</evidence>
<feature type="transmembrane region" description="Helical" evidence="10">
    <location>
        <begin position="804"/>
        <end position="824"/>
    </location>
</feature>
<evidence type="ECO:0000259" key="11">
    <source>
        <dbReference type="PROSITE" id="PS50893"/>
    </source>
</evidence>
<name>A0A9P0CRA1_9CUCU</name>
<keyword evidence="3" id="KW-0813">Transport</keyword>
<dbReference type="GO" id="GO:0016020">
    <property type="term" value="C:membrane"/>
    <property type="evidence" value="ECO:0007669"/>
    <property type="project" value="UniProtKB-SubCell"/>
</dbReference>
<dbReference type="InterPro" id="IPR044746">
    <property type="entry name" value="ABCC_6TM_D1"/>
</dbReference>
<dbReference type="InterPro" id="IPR044726">
    <property type="entry name" value="ABCC_6TM_D2"/>
</dbReference>
<dbReference type="CDD" id="cd18579">
    <property type="entry name" value="ABC_6TM_ABCC_D1"/>
    <property type="match status" value="1"/>
</dbReference>
<feature type="non-terminal residue" evidence="13">
    <location>
        <position position="1263"/>
    </location>
</feature>
<dbReference type="PROSITE" id="PS00211">
    <property type="entry name" value="ABC_TRANSPORTER_1"/>
    <property type="match status" value="1"/>
</dbReference>
<feature type="transmembrane region" description="Helical" evidence="10">
    <location>
        <begin position="80"/>
        <end position="99"/>
    </location>
</feature>
<dbReference type="OrthoDB" id="6703174at2759"/>
<dbReference type="Pfam" id="PF00664">
    <property type="entry name" value="ABC_membrane"/>
    <property type="match status" value="2"/>
</dbReference>
<evidence type="ECO:0000256" key="6">
    <source>
        <dbReference type="ARBA" id="ARBA00022741"/>
    </source>
</evidence>
<comment type="subcellular location">
    <subcellularLocation>
        <location evidence="1">Membrane</location>
        <topology evidence="1">Multi-pass membrane protein</topology>
    </subcellularLocation>
</comment>
<dbReference type="AlphaFoldDB" id="A0A9P0CRA1"/>
<dbReference type="PROSITE" id="PS50893">
    <property type="entry name" value="ABC_TRANSPORTER_2"/>
    <property type="match status" value="2"/>
</dbReference>
<keyword evidence="6" id="KW-0547">Nucleotide-binding</keyword>
<dbReference type="FunFam" id="3.40.50.300:FF:000973">
    <property type="entry name" value="Multidrug resistance-associated protein 4"/>
    <property type="match status" value="1"/>
</dbReference>
<keyword evidence="14" id="KW-1185">Reference proteome</keyword>
<dbReference type="SUPFAM" id="SSF90123">
    <property type="entry name" value="ABC transporter transmembrane region"/>
    <property type="match status" value="2"/>
</dbReference>
<comment type="similarity">
    <text evidence="2">Belongs to the ABC transporter superfamily. ABCC family. Conjugate transporter (TC 3.A.1.208) subfamily.</text>
</comment>
<evidence type="ECO:0008006" key="15">
    <source>
        <dbReference type="Google" id="ProtNLM"/>
    </source>
</evidence>
<evidence type="ECO:0000256" key="1">
    <source>
        <dbReference type="ARBA" id="ARBA00004141"/>
    </source>
</evidence>
<feature type="transmembrane region" description="Helical" evidence="10">
    <location>
        <begin position="836"/>
        <end position="857"/>
    </location>
</feature>
<keyword evidence="9 10" id="KW-0472">Membrane</keyword>
<dbReference type="InterPro" id="IPR036640">
    <property type="entry name" value="ABC1_TM_sf"/>
</dbReference>
<reference evidence="13" key="1">
    <citation type="submission" date="2022-01" db="EMBL/GenBank/DDBJ databases">
        <authorList>
            <person name="King R."/>
        </authorList>
    </citation>
    <scope>NUCLEOTIDE SEQUENCE</scope>
</reference>
<dbReference type="SMART" id="SM00382">
    <property type="entry name" value="AAA"/>
    <property type="match status" value="2"/>
</dbReference>
<dbReference type="GO" id="GO:0140359">
    <property type="term" value="F:ABC-type transporter activity"/>
    <property type="evidence" value="ECO:0007669"/>
    <property type="project" value="InterPro"/>
</dbReference>
<dbReference type="PANTHER" id="PTHR24223">
    <property type="entry name" value="ATP-BINDING CASSETTE SUB-FAMILY C"/>
    <property type="match status" value="1"/>
</dbReference>
<dbReference type="SUPFAM" id="SSF52540">
    <property type="entry name" value="P-loop containing nucleoside triphosphate hydrolases"/>
    <property type="match status" value="2"/>
</dbReference>
<dbReference type="CDD" id="cd03250">
    <property type="entry name" value="ABCC_MRP_domain1"/>
    <property type="match status" value="1"/>
</dbReference>
<evidence type="ECO:0000256" key="4">
    <source>
        <dbReference type="ARBA" id="ARBA00022692"/>
    </source>
</evidence>
<dbReference type="InterPro" id="IPR027417">
    <property type="entry name" value="P-loop_NTPase"/>
</dbReference>
<evidence type="ECO:0000313" key="14">
    <source>
        <dbReference type="Proteomes" id="UP001153636"/>
    </source>
</evidence>
<dbReference type="Gene3D" id="1.20.1560.10">
    <property type="entry name" value="ABC transporter type 1, transmembrane domain"/>
    <property type="match status" value="2"/>
</dbReference>
<dbReference type="Pfam" id="PF00005">
    <property type="entry name" value="ABC_tran"/>
    <property type="match status" value="2"/>
</dbReference>
<dbReference type="CDD" id="cd18580">
    <property type="entry name" value="ABC_6TM_ABCC_D2"/>
    <property type="match status" value="1"/>
</dbReference>
<evidence type="ECO:0000256" key="8">
    <source>
        <dbReference type="ARBA" id="ARBA00022989"/>
    </source>
</evidence>
<proteinExistence type="inferred from homology"/>
<protein>
    <recommendedName>
        <fullName evidence="15">Multidrug resistance-associated protein lethal(2)03659</fullName>
    </recommendedName>
</protein>
<accession>A0A9P0CRA1</accession>
<dbReference type="CDD" id="cd03244">
    <property type="entry name" value="ABCC_MRP_domain2"/>
    <property type="match status" value="1"/>
</dbReference>
<feature type="transmembrane region" description="Helical" evidence="10">
    <location>
        <begin position="130"/>
        <end position="148"/>
    </location>
</feature>
<dbReference type="Proteomes" id="UP001153636">
    <property type="component" value="Chromosome 17"/>
</dbReference>
<feature type="domain" description="ABC transmembrane type-1" evidence="12">
    <location>
        <begin position="134"/>
        <end position="338"/>
    </location>
</feature>
<dbReference type="FunFam" id="3.40.50.300:FF:000610">
    <property type="entry name" value="Multidrug resistance-associated ABC transporter"/>
    <property type="match status" value="1"/>
</dbReference>
<dbReference type="InterPro" id="IPR050173">
    <property type="entry name" value="ABC_transporter_C-like"/>
</dbReference>
<evidence type="ECO:0000256" key="3">
    <source>
        <dbReference type="ARBA" id="ARBA00022448"/>
    </source>
</evidence>
<keyword evidence="7" id="KW-0067">ATP-binding</keyword>
<dbReference type="InterPro" id="IPR003439">
    <property type="entry name" value="ABC_transporter-like_ATP-bd"/>
</dbReference>
<dbReference type="Gene3D" id="3.40.50.300">
    <property type="entry name" value="P-loop containing nucleotide triphosphate hydrolases"/>
    <property type="match status" value="2"/>
</dbReference>
<organism evidence="13 14">
    <name type="scientific">Psylliodes chrysocephalus</name>
    <dbReference type="NCBI Taxonomy" id="3402493"/>
    <lineage>
        <taxon>Eukaryota</taxon>
        <taxon>Metazoa</taxon>
        <taxon>Ecdysozoa</taxon>
        <taxon>Arthropoda</taxon>
        <taxon>Hexapoda</taxon>
        <taxon>Insecta</taxon>
        <taxon>Pterygota</taxon>
        <taxon>Neoptera</taxon>
        <taxon>Endopterygota</taxon>
        <taxon>Coleoptera</taxon>
        <taxon>Polyphaga</taxon>
        <taxon>Cucujiformia</taxon>
        <taxon>Chrysomeloidea</taxon>
        <taxon>Chrysomelidae</taxon>
        <taxon>Galerucinae</taxon>
        <taxon>Alticini</taxon>
        <taxon>Psylliodes</taxon>
    </lineage>
</organism>
<evidence type="ECO:0000259" key="12">
    <source>
        <dbReference type="PROSITE" id="PS50929"/>
    </source>
</evidence>
<feature type="transmembrane region" description="Helical" evidence="10">
    <location>
        <begin position="232"/>
        <end position="250"/>
    </location>
</feature>
<feature type="transmembrane region" description="Helical" evidence="10">
    <location>
        <begin position="315"/>
        <end position="338"/>
    </location>
</feature>
<dbReference type="InterPro" id="IPR003593">
    <property type="entry name" value="AAA+_ATPase"/>
</dbReference>
<evidence type="ECO:0000256" key="7">
    <source>
        <dbReference type="ARBA" id="ARBA00022840"/>
    </source>
</evidence>
<dbReference type="GO" id="GO:0005524">
    <property type="term" value="F:ATP binding"/>
    <property type="evidence" value="ECO:0007669"/>
    <property type="project" value="UniProtKB-KW"/>
</dbReference>
<keyword evidence="8 10" id="KW-1133">Transmembrane helix</keyword>
<dbReference type="GO" id="GO:0016887">
    <property type="term" value="F:ATP hydrolysis activity"/>
    <property type="evidence" value="ECO:0007669"/>
    <property type="project" value="InterPro"/>
</dbReference>